<protein>
    <submittedName>
        <fullName evidence="9">Sugar ABC transporter permease</fullName>
    </submittedName>
</protein>
<organism evidence="9 10">
    <name type="scientific">Candidatus Borkfalkia avistercoris</name>
    <dbReference type="NCBI Taxonomy" id="2838504"/>
    <lineage>
        <taxon>Bacteria</taxon>
        <taxon>Bacillati</taxon>
        <taxon>Bacillota</taxon>
        <taxon>Clostridia</taxon>
        <taxon>Christensenellales</taxon>
        <taxon>Christensenellaceae</taxon>
        <taxon>Candidatus Borkfalkia</taxon>
    </lineage>
</organism>
<evidence type="ECO:0000256" key="2">
    <source>
        <dbReference type="ARBA" id="ARBA00022448"/>
    </source>
</evidence>
<proteinExistence type="inferred from homology"/>
<feature type="transmembrane region" description="Helical" evidence="7">
    <location>
        <begin position="133"/>
        <end position="153"/>
    </location>
</feature>
<keyword evidence="4 7" id="KW-0812">Transmembrane</keyword>
<dbReference type="SUPFAM" id="SSF161098">
    <property type="entry name" value="MetI-like"/>
    <property type="match status" value="1"/>
</dbReference>
<feature type="domain" description="ABC transmembrane type-1" evidence="8">
    <location>
        <begin position="96"/>
        <end position="313"/>
    </location>
</feature>
<feature type="transmembrane region" description="Helical" evidence="7">
    <location>
        <begin position="101"/>
        <end position="121"/>
    </location>
</feature>
<keyword evidence="2 7" id="KW-0813">Transport</keyword>
<dbReference type="PANTHER" id="PTHR30193:SF37">
    <property type="entry name" value="INNER MEMBRANE ABC TRANSPORTER PERMEASE PROTEIN YCJO"/>
    <property type="match status" value="1"/>
</dbReference>
<sequence length="323" mass="36120">MVTKDEAMAADGCSAEAGLAVRRKLPKKRKWKSVQWLCFGLALIPIVSFAVFSGVPVVLSFISMFTNMENNDLSTMEWNSFQNFIEVFHDERFWRSWKTTFWLASAQLVTLVIALIISVLLEQKVKGAKAMQVLFFIPYICSAVAVAIMWQWVFSKDFGVLNAIFGTNIDWLNDAEHPSRLVWCVYITTVWSAPAYGIVMFKAALKNVNPSLYEAASLDGANGFDRFWYVTLPAIKQVTLFLLLASITGGLAVFDAVTVLAPLSWTGVAGPGDIGLTVNYYIYIKGVQQSEMEYAAVMSWVLFIVTFAISFFVIRARNKAAEE</sequence>
<comment type="caution">
    <text evidence="9">The sequence shown here is derived from an EMBL/GenBank/DDBJ whole genome shotgun (WGS) entry which is preliminary data.</text>
</comment>
<evidence type="ECO:0000256" key="3">
    <source>
        <dbReference type="ARBA" id="ARBA00022475"/>
    </source>
</evidence>
<comment type="subcellular location">
    <subcellularLocation>
        <location evidence="1 7">Cell membrane</location>
        <topology evidence="1 7">Multi-pass membrane protein</topology>
    </subcellularLocation>
</comment>
<dbReference type="AlphaFoldDB" id="A0A9D2CZY6"/>
<feature type="transmembrane region" description="Helical" evidence="7">
    <location>
        <begin position="240"/>
        <end position="261"/>
    </location>
</feature>
<reference evidence="9" key="2">
    <citation type="submission" date="2021-04" db="EMBL/GenBank/DDBJ databases">
        <authorList>
            <person name="Gilroy R."/>
        </authorList>
    </citation>
    <scope>NUCLEOTIDE SEQUENCE</scope>
    <source>
        <strain evidence="9">CHK187-5294</strain>
    </source>
</reference>
<dbReference type="InterPro" id="IPR000515">
    <property type="entry name" value="MetI-like"/>
</dbReference>
<evidence type="ECO:0000313" key="9">
    <source>
        <dbReference type="EMBL" id="HIZ03953.1"/>
    </source>
</evidence>
<keyword evidence="3" id="KW-1003">Cell membrane</keyword>
<dbReference type="InterPro" id="IPR051393">
    <property type="entry name" value="ABC_transporter_permease"/>
</dbReference>
<dbReference type="InterPro" id="IPR035906">
    <property type="entry name" value="MetI-like_sf"/>
</dbReference>
<feature type="transmembrane region" description="Helical" evidence="7">
    <location>
        <begin position="294"/>
        <end position="314"/>
    </location>
</feature>
<feature type="transmembrane region" description="Helical" evidence="7">
    <location>
        <begin position="36"/>
        <end position="62"/>
    </location>
</feature>
<dbReference type="PANTHER" id="PTHR30193">
    <property type="entry name" value="ABC TRANSPORTER PERMEASE PROTEIN"/>
    <property type="match status" value="1"/>
</dbReference>
<dbReference type="PROSITE" id="PS50928">
    <property type="entry name" value="ABC_TM1"/>
    <property type="match status" value="1"/>
</dbReference>
<comment type="similarity">
    <text evidence="7">Belongs to the binding-protein-dependent transport system permease family.</text>
</comment>
<evidence type="ECO:0000256" key="1">
    <source>
        <dbReference type="ARBA" id="ARBA00004651"/>
    </source>
</evidence>
<evidence type="ECO:0000256" key="5">
    <source>
        <dbReference type="ARBA" id="ARBA00022989"/>
    </source>
</evidence>
<dbReference type="Proteomes" id="UP000824132">
    <property type="component" value="Unassembled WGS sequence"/>
</dbReference>
<name>A0A9D2CZY6_9FIRM</name>
<keyword evidence="5 7" id="KW-1133">Transmembrane helix</keyword>
<reference evidence="9" key="1">
    <citation type="journal article" date="2021" name="PeerJ">
        <title>Extensive microbial diversity within the chicken gut microbiome revealed by metagenomics and culture.</title>
        <authorList>
            <person name="Gilroy R."/>
            <person name="Ravi A."/>
            <person name="Getino M."/>
            <person name="Pursley I."/>
            <person name="Horton D.L."/>
            <person name="Alikhan N.F."/>
            <person name="Baker D."/>
            <person name="Gharbi K."/>
            <person name="Hall N."/>
            <person name="Watson M."/>
            <person name="Adriaenssens E.M."/>
            <person name="Foster-Nyarko E."/>
            <person name="Jarju S."/>
            <person name="Secka A."/>
            <person name="Antonio M."/>
            <person name="Oren A."/>
            <person name="Chaudhuri R.R."/>
            <person name="La Ragione R."/>
            <person name="Hildebrand F."/>
            <person name="Pallen M.J."/>
        </authorList>
    </citation>
    <scope>NUCLEOTIDE SEQUENCE</scope>
    <source>
        <strain evidence="9">CHK187-5294</strain>
    </source>
</reference>
<keyword evidence="6 7" id="KW-0472">Membrane</keyword>
<gene>
    <name evidence="9" type="ORF">H9727_06680</name>
</gene>
<dbReference type="Pfam" id="PF00528">
    <property type="entry name" value="BPD_transp_1"/>
    <property type="match status" value="1"/>
</dbReference>
<dbReference type="CDD" id="cd06261">
    <property type="entry name" value="TM_PBP2"/>
    <property type="match status" value="1"/>
</dbReference>
<evidence type="ECO:0000259" key="8">
    <source>
        <dbReference type="PROSITE" id="PS50928"/>
    </source>
</evidence>
<evidence type="ECO:0000256" key="7">
    <source>
        <dbReference type="RuleBase" id="RU363032"/>
    </source>
</evidence>
<dbReference type="Gene3D" id="1.10.3720.10">
    <property type="entry name" value="MetI-like"/>
    <property type="match status" value="1"/>
</dbReference>
<evidence type="ECO:0000256" key="6">
    <source>
        <dbReference type="ARBA" id="ARBA00023136"/>
    </source>
</evidence>
<accession>A0A9D2CZY6</accession>
<evidence type="ECO:0000256" key="4">
    <source>
        <dbReference type="ARBA" id="ARBA00022692"/>
    </source>
</evidence>
<dbReference type="GO" id="GO:0005886">
    <property type="term" value="C:plasma membrane"/>
    <property type="evidence" value="ECO:0007669"/>
    <property type="project" value="UniProtKB-SubCell"/>
</dbReference>
<evidence type="ECO:0000313" key="10">
    <source>
        <dbReference type="Proteomes" id="UP000824132"/>
    </source>
</evidence>
<dbReference type="EMBL" id="DXCL01000041">
    <property type="protein sequence ID" value="HIZ03953.1"/>
    <property type="molecule type" value="Genomic_DNA"/>
</dbReference>
<dbReference type="GO" id="GO:0055085">
    <property type="term" value="P:transmembrane transport"/>
    <property type="evidence" value="ECO:0007669"/>
    <property type="project" value="InterPro"/>
</dbReference>
<feature type="transmembrane region" description="Helical" evidence="7">
    <location>
        <begin position="180"/>
        <end position="201"/>
    </location>
</feature>